<accession>A0A4P6U2V5</accession>
<feature type="region of interest" description="Disordered" evidence="1">
    <location>
        <begin position="1"/>
        <end position="26"/>
    </location>
</feature>
<evidence type="ECO:0000313" key="5">
    <source>
        <dbReference type="EMBL" id="QBJ94240.1"/>
    </source>
</evidence>
<keyword evidence="2" id="KW-1133">Transmembrane helix</keyword>
<dbReference type="Pfam" id="PF13845">
    <property type="entry name" value="Septum_form"/>
    <property type="match status" value="1"/>
</dbReference>
<gene>
    <name evidence="5" type="ORF">D0Z67_18880</name>
</gene>
<keyword evidence="6" id="KW-1185">Reference proteome</keyword>
<keyword evidence="2" id="KW-0472">Membrane</keyword>
<dbReference type="OrthoDB" id="3628931at2"/>
<dbReference type="KEGG" id="sseo:D0Z67_18880"/>
<organism evidence="5 6">
    <name type="scientific">Streptomyces seoulensis</name>
    <dbReference type="NCBI Taxonomy" id="73044"/>
    <lineage>
        <taxon>Bacteria</taxon>
        <taxon>Bacillati</taxon>
        <taxon>Actinomycetota</taxon>
        <taxon>Actinomycetes</taxon>
        <taxon>Kitasatosporales</taxon>
        <taxon>Streptomycetaceae</taxon>
        <taxon>Streptomyces</taxon>
    </lineage>
</organism>
<evidence type="ECO:0000259" key="3">
    <source>
        <dbReference type="Pfam" id="PF13828"/>
    </source>
</evidence>
<evidence type="ECO:0000259" key="4">
    <source>
        <dbReference type="Pfam" id="PF13845"/>
    </source>
</evidence>
<dbReference type="AlphaFoldDB" id="A0A4P6U2V5"/>
<dbReference type="InterPro" id="IPR025241">
    <property type="entry name" value="DUF4190"/>
</dbReference>
<name>A0A4P6U2V5_STRSO</name>
<proteinExistence type="predicted"/>
<evidence type="ECO:0000313" key="6">
    <source>
        <dbReference type="Proteomes" id="UP000292547"/>
    </source>
</evidence>
<feature type="domain" description="DUF4190" evidence="3">
    <location>
        <begin position="36"/>
        <end position="91"/>
    </location>
</feature>
<sequence length="361" mass="37933">MSPAREPGDPQGPQSPYGSPSPYWTPAPPTPTNPFAIASLVTGILCCVPGVGLLLGVVALLQIRKRGQRGLAAAVVGSTLSGIALVTTVLLLTTGAPGWIWRNVKDGVRESANLSLAKGDCFDTDDGRLKDAVYGVRTVPCAGAHEGEVFGTFTLADGPYPGEKAVRDAAERCVDQRQFYAMDEWAVPQYVDAVDLSPSRETWAFGDRTVTCVFSGVTGHGTLTGSLRADQTTLNAHQIAFLDAARTLNDAMGTAPDAVDVEDDLPGHKAWARRVSTVLADGAHALRAHAWPATARAPLAALTARMDKARAQWDQAARAGDADAFYLPYDAGLTLIEPRAVVPARKALKLATTPPGGGAEV</sequence>
<dbReference type="InterPro" id="IPR026004">
    <property type="entry name" value="Septum_form"/>
</dbReference>
<dbReference type="STRING" id="73044.GCA_000725795_02766"/>
<keyword evidence="2" id="KW-0812">Transmembrane</keyword>
<dbReference type="Pfam" id="PF13828">
    <property type="entry name" value="DUF4190"/>
    <property type="match status" value="1"/>
</dbReference>
<reference evidence="5 6" key="1">
    <citation type="submission" date="2018-08" db="EMBL/GenBank/DDBJ databases">
        <title>The complete genome sequence of Streptomyces seoulensis, a pioneer strain for nickel superoxide dismutase discovery.</title>
        <authorList>
            <person name="Shin J."/>
            <person name="Lee J.-S."/>
            <person name="Lee E.-J."/>
            <person name="Youn H.-D."/>
        </authorList>
    </citation>
    <scope>NUCLEOTIDE SEQUENCE [LARGE SCALE GENOMIC DNA]</scope>
    <source>
        <strain evidence="5 6">KCTC 9819</strain>
    </source>
</reference>
<feature type="transmembrane region" description="Helical" evidence="2">
    <location>
        <begin position="35"/>
        <end position="61"/>
    </location>
</feature>
<feature type="domain" description="Septum formation-related" evidence="4">
    <location>
        <begin position="118"/>
        <end position="212"/>
    </location>
</feature>
<feature type="compositionally biased region" description="Low complexity" evidence="1">
    <location>
        <begin position="9"/>
        <end position="22"/>
    </location>
</feature>
<evidence type="ECO:0000256" key="2">
    <source>
        <dbReference type="SAM" id="Phobius"/>
    </source>
</evidence>
<dbReference type="Proteomes" id="UP000292547">
    <property type="component" value="Chromosome"/>
</dbReference>
<evidence type="ECO:0000256" key="1">
    <source>
        <dbReference type="SAM" id="MobiDB-lite"/>
    </source>
</evidence>
<feature type="transmembrane region" description="Helical" evidence="2">
    <location>
        <begin position="73"/>
        <end position="101"/>
    </location>
</feature>
<protein>
    <submittedName>
        <fullName evidence="5">DUF4190 domain-containing protein</fullName>
    </submittedName>
</protein>
<dbReference type="EMBL" id="CP032229">
    <property type="protein sequence ID" value="QBJ94240.1"/>
    <property type="molecule type" value="Genomic_DNA"/>
</dbReference>